<keyword evidence="5" id="KW-1185">Reference proteome</keyword>
<sequence>MFKQINKRLNFNIFLQMFVLFTPLVQAAQMAIVIDDVGYRIKEDREILALPKAVSVAIIPVAPYATERAKDAYNQKRDILIHLPMEPKSKQPIEEGGIHIGDNEEKIRKLIHTSRGQVPYAIGLNNHMGSGATSDSATMQHLLKVLKENTLFFLDSKTIGSSVAAKTARQFGINTLERDIFLDDSDLLADVQKQFAHAINHARKNGVAVVIGHPRKNTISVLKQNLAQLPQDIELVSVGNLWRNEKTVPDKPFIMLFEQEPALSSVPPYDSIPLLRGIPKE</sequence>
<protein>
    <submittedName>
        <fullName evidence="3">Divergent polysaccharide deacetylase family protein</fullName>
    </submittedName>
</protein>
<dbReference type="PANTHER" id="PTHR30105:SF2">
    <property type="entry name" value="DIVERGENT POLYSACCHARIDE DEACETYLASE SUPERFAMILY"/>
    <property type="match status" value="1"/>
</dbReference>
<dbReference type="PANTHER" id="PTHR30105">
    <property type="entry name" value="UNCHARACTERIZED YIBQ-RELATED"/>
    <property type="match status" value="1"/>
</dbReference>
<gene>
    <name evidence="3" type="ORF">FEA53_08045</name>
    <name evidence="2" type="ORF">FEB89_07935</name>
</gene>
<dbReference type="KEGG" id="mhay:VK67_05110"/>
<feature type="signal peptide" evidence="1">
    <location>
        <begin position="1"/>
        <end position="27"/>
    </location>
</feature>
<keyword evidence="1" id="KW-0732">Signal</keyword>
<dbReference type="InterPro" id="IPR006837">
    <property type="entry name" value="Divergent_DAC"/>
</dbReference>
<dbReference type="Gene3D" id="3.20.20.370">
    <property type="entry name" value="Glycoside hydrolase/deacetylase"/>
    <property type="match status" value="1"/>
</dbReference>
<evidence type="ECO:0000313" key="3">
    <source>
        <dbReference type="EMBL" id="TRB74513.1"/>
    </source>
</evidence>
<reference evidence="4 5" key="1">
    <citation type="journal article" date="2019" name="Vet. Microbiol.">
        <title>Genetic characterization of susceptible and multi-drug resistant Mannheimia haemolytica isolated from high-risk stocker calves prior to and after antimicrobial metaphylaxis.</title>
        <authorList>
            <person name="Snyder E.R."/>
            <person name="Alvarez-Narvaez S."/>
            <person name="Credille B.C."/>
        </authorList>
    </citation>
    <scope>NUCLEOTIDE SEQUENCE [LARGE SCALE GENOMIC DNA]</scope>
    <source>
        <strain evidence="3 4">UGA-R5-128-1</strain>
        <strain evidence="2 5">UGA-R7-163-1</strain>
    </source>
</reference>
<accession>A0A547EGL0</accession>
<proteinExistence type="predicted"/>
<dbReference type="Pfam" id="PF04748">
    <property type="entry name" value="Polysacc_deac_2"/>
    <property type="match status" value="1"/>
</dbReference>
<dbReference type="GO" id="GO:0005975">
    <property type="term" value="P:carbohydrate metabolic process"/>
    <property type="evidence" value="ECO:0007669"/>
    <property type="project" value="InterPro"/>
</dbReference>
<organism evidence="3 4">
    <name type="scientific">Mannheimia haemolytica</name>
    <name type="common">Pasteurella haemolytica</name>
    <dbReference type="NCBI Taxonomy" id="75985"/>
    <lineage>
        <taxon>Bacteria</taxon>
        <taxon>Pseudomonadati</taxon>
        <taxon>Pseudomonadota</taxon>
        <taxon>Gammaproteobacteria</taxon>
        <taxon>Pasteurellales</taxon>
        <taxon>Pasteurellaceae</taxon>
        <taxon>Mannheimia</taxon>
    </lineage>
</organism>
<evidence type="ECO:0000256" key="1">
    <source>
        <dbReference type="SAM" id="SignalP"/>
    </source>
</evidence>
<name>A0A547EGL0_MANHA</name>
<dbReference type="EMBL" id="VAJI01000014">
    <property type="protein sequence ID" value="TRB37280.1"/>
    <property type="molecule type" value="Genomic_DNA"/>
</dbReference>
<dbReference type="Proteomes" id="UP000315164">
    <property type="component" value="Unassembled WGS sequence"/>
</dbReference>
<dbReference type="InterPro" id="IPR011330">
    <property type="entry name" value="Glyco_hydro/deAcase_b/a-brl"/>
</dbReference>
<dbReference type="GeneID" id="67368680"/>
<dbReference type="CDD" id="cd10936">
    <property type="entry name" value="CE4_DAC2"/>
    <property type="match status" value="1"/>
</dbReference>
<dbReference type="RefSeq" id="WP_006248088.1">
    <property type="nucleotide sequence ID" value="NZ_CP011098.1"/>
</dbReference>
<evidence type="ECO:0000313" key="5">
    <source>
        <dbReference type="Proteomes" id="UP000318394"/>
    </source>
</evidence>
<dbReference type="EMBL" id="VAJB01000014">
    <property type="protein sequence ID" value="TRB74513.1"/>
    <property type="molecule type" value="Genomic_DNA"/>
</dbReference>
<dbReference type="Proteomes" id="UP000318394">
    <property type="component" value="Unassembled WGS sequence"/>
</dbReference>
<comment type="caution">
    <text evidence="3">The sequence shown here is derived from an EMBL/GenBank/DDBJ whole genome shotgun (WGS) entry which is preliminary data.</text>
</comment>
<evidence type="ECO:0000313" key="2">
    <source>
        <dbReference type="EMBL" id="TRB37280.1"/>
    </source>
</evidence>
<dbReference type="KEGG" id="mhaq:WC39_05110"/>
<feature type="chain" id="PRO_5044617283" evidence="1">
    <location>
        <begin position="28"/>
        <end position="281"/>
    </location>
</feature>
<dbReference type="AlphaFoldDB" id="A0A547EGL0"/>
<evidence type="ECO:0000313" key="4">
    <source>
        <dbReference type="Proteomes" id="UP000315164"/>
    </source>
</evidence>
<dbReference type="SUPFAM" id="SSF88713">
    <property type="entry name" value="Glycoside hydrolase/deacetylase"/>
    <property type="match status" value="1"/>
</dbReference>
<dbReference type="OrthoDB" id="9784811at2"/>